<feature type="transmembrane region" description="Helical" evidence="1">
    <location>
        <begin position="95"/>
        <end position="116"/>
    </location>
</feature>
<protein>
    <submittedName>
        <fullName evidence="3">Glucan endo-1,3-beta-D-glucosidase</fullName>
    </submittedName>
</protein>
<accession>A0A3N4M2A9</accession>
<dbReference type="Pfam" id="PF00722">
    <property type="entry name" value="Glyco_hydro_16"/>
    <property type="match status" value="1"/>
</dbReference>
<dbReference type="EMBL" id="ML121531">
    <property type="protein sequence ID" value="RPB27522.1"/>
    <property type="molecule type" value="Genomic_DNA"/>
</dbReference>
<proteinExistence type="predicted"/>
<dbReference type="InParanoid" id="A0A3N4M2A9"/>
<evidence type="ECO:0000313" key="4">
    <source>
        <dbReference type="Proteomes" id="UP000267821"/>
    </source>
</evidence>
<dbReference type="STRING" id="1051890.A0A3N4M2A9"/>
<dbReference type="PANTHER" id="PTHR10963">
    <property type="entry name" value="GLYCOSYL HYDROLASE-RELATED"/>
    <property type="match status" value="1"/>
</dbReference>
<sequence>MCSSGREEIRITDTILTLPNHDSVPSIVFTLSEGPQELPTQRSITPISVRSPAATSVASFTQANPRNRYFHSRRIKDPKEIQKPWLGKKDPREKWVTIIPLTGIVIGLGIAAFLVYNGISSVVNRKYCEVFVEDWSQGFREDIWTREVEVGGFGNGQFEFTTPYSENSFVGSDGMLHIRPTITETQLLENDNILDLTAEGLCTSNLKKNCVTRTSVANRTIINPVRSARIHTKTSASIRYGKVEVRAKLPEGKWLWPAIWMLPVNSTYGDWPRSGEIDIVESRGNRYSHKQGGNDIMSSALHWGPDAENSAWWKTNNKGGALHTTYAEKFHTFGLEWSENYLFTYVNSRLLLVLYVPFPKGGLYKSGGFPLTNSKGARIIDPWSQTGRRSTPFDQHFYLILNVAVGATNGWFEDGIDGKPWVDGSQSARKDFWDARQDWHPTWKNNGEMVVESVKMWQQC</sequence>
<dbReference type="Gene3D" id="2.60.120.200">
    <property type="match status" value="1"/>
</dbReference>
<keyword evidence="1" id="KW-0812">Transmembrane</keyword>
<keyword evidence="1" id="KW-0472">Membrane</keyword>
<gene>
    <name evidence="3" type="ORF">L211DRAFT_860516</name>
</gene>
<dbReference type="Proteomes" id="UP000267821">
    <property type="component" value="Unassembled WGS sequence"/>
</dbReference>
<dbReference type="InterPro" id="IPR000757">
    <property type="entry name" value="Beta-glucanase-like"/>
</dbReference>
<dbReference type="AlphaFoldDB" id="A0A3N4M2A9"/>
<dbReference type="PROSITE" id="PS51762">
    <property type="entry name" value="GH16_2"/>
    <property type="match status" value="1"/>
</dbReference>
<name>A0A3N4M2A9_9PEZI</name>
<evidence type="ECO:0000256" key="1">
    <source>
        <dbReference type="SAM" id="Phobius"/>
    </source>
</evidence>
<keyword evidence="1" id="KW-1133">Transmembrane helix</keyword>
<evidence type="ECO:0000313" key="3">
    <source>
        <dbReference type="EMBL" id="RPB27522.1"/>
    </source>
</evidence>
<dbReference type="PANTHER" id="PTHR10963:SF62">
    <property type="entry name" value="GLUCAN 1,3-BETA-GLUCOSIDASE"/>
    <property type="match status" value="1"/>
</dbReference>
<dbReference type="SUPFAM" id="SSF49899">
    <property type="entry name" value="Concanavalin A-like lectins/glucanases"/>
    <property type="match status" value="1"/>
</dbReference>
<reference evidence="3 4" key="1">
    <citation type="journal article" date="2018" name="Nat. Ecol. Evol.">
        <title>Pezizomycetes genomes reveal the molecular basis of ectomycorrhizal truffle lifestyle.</title>
        <authorList>
            <person name="Murat C."/>
            <person name="Payen T."/>
            <person name="Noel B."/>
            <person name="Kuo A."/>
            <person name="Morin E."/>
            <person name="Chen J."/>
            <person name="Kohler A."/>
            <person name="Krizsan K."/>
            <person name="Balestrini R."/>
            <person name="Da Silva C."/>
            <person name="Montanini B."/>
            <person name="Hainaut M."/>
            <person name="Levati E."/>
            <person name="Barry K.W."/>
            <person name="Belfiori B."/>
            <person name="Cichocki N."/>
            <person name="Clum A."/>
            <person name="Dockter R.B."/>
            <person name="Fauchery L."/>
            <person name="Guy J."/>
            <person name="Iotti M."/>
            <person name="Le Tacon F."/>
            <person name="Lindquist E.A."/>
            <person name="Lipzen A."/>
            <person name="Malagnac F."/>
            <person name="Mello A."/>
            <person name="Molinier V."/>
            <person name="Miyauchi S."/>
            <person name="Poulain J."/>
            <person name="Riccioni C."/>
            <person name="Rubini A."/>
            <person name="Sitrit Y."/>
            <person name="Splivallo R."/>
            <person name="Traeger S."/>
            <person name="Wang M."/>
            <person name="Zifcakova L."/>
            <person name="Wipf D."/>
            <person name="Zambonelli A."/>
            <person name="Paolocci F."/>
            <person name="Nowrousian M."/>
            <person name="Ottonello S."/>
            <person name="Baldrian P."/>
            <person name="Spatafora J.W."/>
            <person name="Henrissat B."/>
            <person name="Nagy L.G."/>
            <person name="Aury J.M."/>
            <person name="Wincker P."/>
            <person name="Grigoriev I.V."/>
            <person name="Bonfante P."/>
            <person name="Martin F.M."/>
        </authorList>
    </citation>
    <scope>NUCLEOTIDE SEQUENCE [LARGE SCALE GENOMIC DNA]</scope>
    <source>
        <strain evidence="3 4">ATCC MYA-4762</strain>
    </source>
</reference>
<keyword evidence="4" id="KW-1185">Reference proteome</keyword>
<evidence type="ECO:0000259" key="2">
    <source>
        <dbReference type="PROSITE" id="PS51762"/>
    </source>
</evidence>
<feature type="domain" description="GH16" evidence="2">
    <location>
        <begin position="133"/>
        <end position="460"/>
    </location>
</feature>
<dbReference type="GO" id="GO:0004553">
    <property type="term" value="F:hydrolase activity, hydrolyzing O-glycosyl compounds"/>
    <property type="evidence" value="ECO:0007669"/>
    <property type="project" value="InterPro"/>
</dbReference>
<organism evidence="3 4">
    <name type="scientific">Terfezia boudieri ATCC MYA-4762</name>
    <dbReference type="NCBI Taxonomy" id="1051890"/>
    <lineage>
        <taxon>Eukaryota</taxon>
        <taxon>Fungi</taxon>
        <taxon>Dikarya</taxon>
        <taxon>Ascomycota</taxon>
        <taxon>Pezizomycotina</taxon>
        <taxon>Pezizomycetes</taxon>
        <taxon>Pezizales</taxon>
        <taxon>Pezizaceae</taxon>
        <taxon>Terfezia</taxon>
    </lineage>
</organism>
<dbReference type="InterPro" id="IPR013320">
    <property type="entry name" value="ConA-like_dom_sf"/>
</dbReference>
<dbReference type="GO" id="GO:0005975">
    <property type="term" value="P:carbohydrate metabolic process"/>
    <property type="evidence" value="ECO:0007669"/>
    <property type="project" value="InterPro"/>
</dbReference>
<dbReference type="InterPro" id="IPR050546">
    <property type="entry name" value="Glycosyl_Hydrlase_16"/>
</dbReference>
<dbReference type="OrthoDB" id="4781at2759"/>